<dbReference type="InterPro" id="IPR016181">
    <property type="entry name" value="Acyl_CoA_acyltransferase"/>
</dbReference>
<dbReference type="InterPro" id="IPR000182">
    <property type="entry name" value="GNAT_dom"/>
</dbReference>
<comment type="caution">
    <text evidence="4">The sequence shown here is derived from an EMBL/GenBank/DDBJ whole genome shotgun (WGS) entry which is preliminary data.</text>
</comment>
<dbReference type="EMBL" id="JACHGJ010000003">
    <property type="protein sequence ID" value="MBB6480322.1"/>
    <property type="molecule type" value="Genomic_DNA"/>
</dbReference>
<dbReference type="Proteomes" id="UP000587760">
    <property type="component" value="Unassembled WGS sequence"/>
</dbReference>
<dbReference type="Gene3D" id="3.40.630.30">
    <property type="match status" value="1"/>
</dbReference>
<evidence type="ECO:0000256" key="2">
    <source>
        <dbReference type="ARBA" id="ARBA00023315"/>
    </source>
</evidence>
<evidence type="ECO:0000313" key="4">
    <source>
        <dbReference type="EMBL" id="MBB6480322.1"/>
    </source>
</evidence>
<evidence type="ECO:0000256" key="1">
    <source>
        <dbReference type="ARBA" id="ARBA00022679"/>
    </source>
</evidence>
<keyword evidence="5" id="KW-1185">Reference proteome</keyword>
<dbReference type="PROSITE" id="PS51186">
    <property type="entry name" value="GNAT"/>
    <property type="match status" value="1"/>
</dbReference>
<gene>
    <name evidence="4" type="ORF">HNR50_001985</name>
</gene>
<dbReference type="RefSeq" id="WP_184746461.1">
    <property type="nucleotide sequence ID" value="NZ_JACHGJ010000003.1"/>
</dbReference>
<protein>
    <submittedName>
        <fullName evidence="4">Mycothiol synthase</fullName>
        <ecNumber evidence="4">2.3.1.189</ecNumber>
    </submittedName>
</protein>
<dbReference type="Pfam" id="PF00583">
    <property type="entry name" value="Acetyltransf_1"/>
    <property type="match status" value="1"/>
</dbReference>
<feature type="domain" description="N-acetyltransferase" evidence="3">
    <location>
        <begin position="150"/>
        <end position="298"/>
    </location>
</feature>
<dbReference type="InterPro" id="IPR050680">
    <property type="entry name" value="YpeA/RimI_acetyltransf"/>
</dbReference>
<organism evidence="4 5">
    <name type="scientific">Spirochaeta isovalerica</name>
    <dbReference type="NCBI Taxonomy" id="150"/>
    <lineage>
        <taxon>Bacteria</taxon>
        <taxon>Pseudomonadati</taxon>
        <taxon>Spirochaetota</taxon>
        <taxon>Spirochaetia</taxon>
        <taxon>Spirochaetales</taxon>
        <taxon>Spirochaetaceae</taxon>
        <taxon>Spirochaeta</taxon>
    </lineage>
</organism>
<evidence type="ECO:0000313" key="5">
    <source>
        <dbReference type="Proteomes" id="UP000587760"/>
    </source>
</evidence>
<dbReference type="GO" id="GO:0035447">
    <property type="term" value="F:mycothiol synthase activity"/>
    <property type="evidence" value="ECO:0007669"/>
    <property type="project" value="UniProtKB-EC"/>
</dbReference>
<evidence type="ECO:0000259" key="3">
    <source>
        <dbReference type="PROSITE" id="PS51186"/>
    </source>
</evidence>
<accession>A0A841RD57</accession>
<dbReference type="CDD" id="cd04301">
    <property type="entry name" value="NAT_SF"/>
    <property type="match status" value="1"/>
</dbReference>
<reference evidence="4 5" key="1">
    <citation type="submission" date="2020-08" db="EMBL/GenBank/DDBJ databases">
        <title>Genomic Encyclopedia of Type Strains, Phase IV (KMG-IV): sequencing the most valuable type-strain genomes for metagenomic binning, comparative biology and taxonomic classification.</title>
        <authorList>
            <person name="Goeker M."/>
        </authorList>
    </citation>
    <scope>NUCLEOTIDE SEQUENCE [LARGE SCALE GENOMIC DNA]</scope>
    <source>
        <strain evidence="4 5">DSM 2461</strain>
    </source>
</reference>
<keyword evidence="2 4" id="KW-0012">Acyltransferase</keyword>
<dbReference type="AlphaFoldDB" id="A0A841RD57"/>
<proteinExistence type="predicted"/>
<dbReference type="PANTHER" id="PTHR43420">
    <property type="entry name" value="ACETYLTRANSFERASE"/>
    <property type="match status" value="1"/>
</dbReference>
<dbReference type="SUPFAM" id="SSF55729">
    <property type="entry name" value="Acyl-CoA N-acyltransferases (Nat)"/>
    <property type="match status" value="1"/>
</dbReference>
<sequence length="298" mass="33778">MTVTELNDKNLTSFLAYCRDHKYDHDESFLYDEDLKDFAIGPENPTWLLFDGDDLRGVLSLICDEYFVKGKRARIRIFHCEKTDIENYRSLLEAALPLDCPVDKMEMFLPDKLKETQSLIRDLGFTYYRTSFVMVRKNKEKTAARFPEGFSLKAIDPQRDAELYGEIRNAAFRNLKGSETPLSREDVLKHYNDKSVLTGGMAILRDGDKGAGIVRVIKEEDETGIYSFIAPIALIPEYQGRGLGKELLKAGISIGQENGLDDCMLVVNGENEQALRLYKGAGFEIDMSVSCFTFSSLL</sequence>
<dbReference type="EC" id="2.3.1.189" evidence="4"/>
<keyword evidence="1 4" id="KW-0808">Transferase</keyword>
<name>A0A841RD57_9SPIO</name>